<name>A0A7W2DRY1_9ACTN</name>
<organism evidence="2 3">
    <name type="scientific">Streptomyces griseoaurantiacus</name>
    <dbReference type="NCBI Taxonomy" id="68213"/>
    <lineage>
        <taxon>Bacteria</taxon>
        <taxon>Bacillati</taxon>
        <taxon>Actinomycetota</taxon>
        <taxon>Actinomycetes</taxon>
        <taxon>Kitasatosporales</taxon>
        <taxon>Streptomycetaceae</taxon>
        <taxon>Streptomyces</taxon>
        <taxon>Streptomyces aurantiacus group</taxon>
    </lineage>
</organism>
<evidence type="ECO:0000313" key="3">
    <source>
        <dbReference type="Proteomes" id="UP000587608"/>
    </source>
</evidence>
<dbReference type="AlphaFoldDB" id="A0A7W2DRY1"/>
<feature type="region of interest" description="Disordered" evidence="1">
    <location>
        <begin position="172"/>
        <end position="240"/>
    </location>
</feature>
<feature type="compositionally biased region" description="Polar residues" evidence="1">
    <location>
        <begin position="172"/>
        <end position="182"/>
    </location>
</feature>
<reference evidence="2 3" key="1">
    <citation type="submission" date="2020-07" db="EMBL/GenBank/DDBJ databases">
        <title>Differential regulation of undecylprodigiosin biosynthesis in the yeast-scavenging Streptomyces strain MBK6.</title>
        <authorList>
            <person name="Baral B."/>
            <person name="Siitonen V."/>
            <person name="Laughlin M."/>
            <person name="Yamada K."/>
            <person name="Ilomaeki M."/>
            <person name="Metsae-Ketelae M."/>
            <person name="Niemi J."/>
        </authorList>
    </citation>
    <scope>NUCLEOTIDE SEQUENCE [LARGE SCALE GENOMIC DNA]</scope>
    <source>
        <strain evidence="2 3">MBK6</strain>
    </source>
</reference>
<dbReference type="EMBL" id="JACERG010000009">
    <property type="protein sequence ID" value="MBA5221911.1"/>
    <property type="molecule type" value="Genomic_DNA"/>
</dbReference>
<gene>
    <name evidence="2" type="ORF">H1X69_10830</name>
</gene>
<evidence type="ECO:0000256" key="1">
    <source>
        <dbReference type="SAM" id="MobiDB-lite"/>
    </source>
</evidence>
<feature type="compositionally biased region" description="Gly residues" evidence="1">
    <location>
        <begin position="1"/>
        <end position="10"/>
    </location>
</feature>
<protein>
    <submittedName>
        <fullName evidence="2">Uncharacterized protein</fullName>
    </submittedName>
</protein>
<evidence type="ECO:0000313" key="2">
    <source>
        <dbReference type="EMBL" id="MBA5221911.1"/>
    </source>
</evidence>
<proteinExistence type="predicted"/>
<dbReference type="RefSeq" id="WP_191852663.1">
    <property type="nucleotide sequence ID" value="NZ_JACERG010000009.1"/>
</dbReference>
<feature type="compositionally biased region" description="Basic and acidic residues" evidence="1">
    <location>
        <begin position="33"/>
        <end position="43"/>
    </location>
</feature>
<sequence>MPDDTAGGGRPTTTFPTPSAASGRPPPTAAKDSATERQRRNENDGPADANSWAQARTAQGSGEHDVARAALHDKGVLTGDLSDGVDFTPGAVRFHASRREVYFSYRLVPDEEGTMYAETEIAGLMCQRLRDVALRLYPDLTYRTYVMVKQETGAGPQVTWQDDFRTNAQCRSAADNDSSDTGTPPGWAPDEDGLGQAMVSSTETRRCTCGGNTRGGTGTRSRAGPTWQRVKYAGPSSRSG</sequence>
<feature type="compositionally biased region" description="Polar residues" evidence="1">
    <location>
        <begin position="51"/>
        <end position="60"/>
    </location>
</feature>
<dbReference type="Proteomes" id="UP000587608">
    <property type="component" value="Unassembled WGS sequence"/>
</dbReference>
<feature type="region of interest" description="Disordered" evidence="1">
    <location>
        <begin position="1"/>
        <end position="64"/>
    </location>
</feature>
<accession>A0A7W2DRY1</accession>
<comment type="caution">
    <text evidence="2">The sequence shown here is derived from an EMBL/GenBank/DDBJ whole genome shotgun (WGS) entry which is preliminary data.</text>
</comment>